<comment type="similarity">
    <text evidence="6">Belongs to the PINc/VapC protein family.</text>
</comment>
<protein>
    <recommendedName>
        <fullName evidence="6">Ribonuclease VapC</fullName>
        <shortName evidence="6">RNase VapC</shortName>
        <ecNumber evidence="6">3.1.-.-</ecNumber>
    </recommendedName>
    <alternativeName>
        <fullName evidence="6">Toxin VapC</fullName>
    </alternativeName>
</protein>
<evidence type="ECO:0000313" key="8">
    <source>
        <dbReference type="EMBL" id="MFC5379355.1"/>
    </source>
</evidence>
<dbReference type="InterPro" id="IPR029060">
    <property type="entry name" value="PIN-like_dom_sf"/>
</dbReference>
<dbReference type="InterPro" id="IPR002716">
    <property type="entry name" value="PIN_dom"/>
</dbReference>
<dbReference type="EMBL" id="JBHSLD010000001">
    <property type="protein sequence ID" value="MFC5379355.1"/>
    <property type="molecule type" value="Genomic_DNA"/>
</dbReference>
<keyword evidence="6" id="KW-0800">Toxin</keyword>
<keyword evidence="3 6" id="KW-0479">Metal-binding</keyword>
<dbReference type="InterPro" id="IPR022907">
    <property type="entry name" value="VapC_family"/>
</dbReference>
<comment type="cofactor">
    <cofactor evidence="6">
        <name>Mg(2+)</name>
        <dbReference type="ChEBI" id="CHEBI:18420"/>
    </cofactor>
</comment>
<evidence type="ECO:0000256" key="6">
    <source>
        <dbReference type="HAMAP-Rule" id="MF_00265"/>
    </source>
</evidence>
<keyword evidence="2 6" id="KW-0540">Nuclease</keyword>
<dbReference type="Pfam" id="PF01850">
    <property type="entry name" value="PIN"/>
    <property type="match status" value="1"/>
</dbReference>
<dbReference type="NCBIfam" id="TIGR00028">
    <property type="entry name" value="Mtu_PIN_fam"/>
    <property type="match status" value="1"/>
</dbReference>
<feature type="binding site" evidence="6">
    <location>
        <position position="6"/>
    </location>
    <ligand>
        <name>Mg(2+)</name>
        <dbReference type="ChEBI" id="CHEBI:18420"/>
    </ligand>
</feature>
<name>A0ABW0GHP2_9MICO</name>
<dbReference type="RefSeq" id="WP_340266522.1">
    <property type="nucleotide sequence ID" value="NZ_JBBEOG010000001.1"/>
</dbReference>
<evidence type="ECO:0000256" key="3">
    <source>
        <dbReference type="ARBA" id="ARBA00022723"/>
    </source>
</evidence>
<evidence type="ECO:0000313" key="9">
    <source>
        <dbReference type="Proteomes" id="UP001596122"/>
    </source>
</evidence>
<dbReference type="SUPFAM" id="SSF88723">
    <property type="entry name" value="PIN domain-like"/>
    <property type="match status" value="1"/>
</dbReference>
<dbReference type="Gene3D" id="3.40.50.1010">
    <property type="entry name" value="5'-nuclease"/>
    <property type="match status" value="1"/>
</dbReference>
<keyword evidence="4 6" id="KW-0378">Hydrolase</keyword>
<feature type="binding site" evidence="6">
    <location>
        <position position="104"/>
    </location>
    <ligand>
        <name>Mg(2+)</name>
        <dbReference type="ChEBI" id="CHEBI:18420"/>
    </ligand>
</feature>
<gene>
    <name evidence="6" type="primary">vapC</name>
    <name evidence="8" type="ORF">ACFPJ6_00990</name>
</gene>
<evidence type="ECO:0000259" key="7">
    <source>
        <dbReference type="Pfam" id="PF01850"/>
    </source>
</evidence>
<accession>A0ABW0GHP2</accession>
<reference evidence="9" key="1">
    <citation type="journal article" date="2019" name="Int. J. Syst. Evol. Microbiol.">
        <title>The Global Catalogue of Microorganisms (GCM) 10K type strain sequencing project: providing services to taxonomists for standard genome sequencing and annotation.</title>
        <authorList>
            <consortium name="The Broad Institute Genomics Platform"/>
            <consortium name="The Broad Institute Genome Sequencing Center for Infectious Disease"/>
            <person name="Wu L."/>
            <person name="Ma J."/>
        </authorList>
    </citation>
    <scope>NUCLEOTIDE SEQUENCE [LARGE SCALE GENOMIC DNA]</scope>
    <source>
        <strain evidence="9">CCUG 43114</strain>
    </source>
</reference>
<dbReference type="Proteomes" id="UP001596122">
    <property type="component" value="Unassembled WGS sequence"/>
</dbReference>
<dbReference type="EC" id="3.1.-.-" evidence="6"/>
<organism evidence="8 9">
    <name type="scientific">Aquipuribacter nitratireducens</name>
    <dbReference type="NCBI Taxonomy" id="650104"/>
    <lineage>
        <taxon>Bacteria</taxon>
        <taxon>Bacillati</taxon>
        <taxon>Actinomycetota</taxon>
        <taxon>Actinomycetes</taxon>
        <taxon>Micrococcales</taxon>
        <taxon>Intrasporangiaceae</taxon>
        <taxon>Aquipuribacter</taxon>
    </lineage>
</organism>
<evidence type="ECO:0000256" key="1">
    <source>
        <dbReference type="ARBA" id="ARBA00022649"/>
    </source>
</evidence>
<sequence>MRALLDVNVLLALFDPDHVDHRAAQAFATGLDDGWASCPLTQNGFLRIVSQPRYPSPVPVAEAAARLAEAAADGGHEFWPDDVSLLDRTLIERRVLLGSRQITDAYLLALATRRGGRLVTFDQGISLAAVTGATEANLAVVPT</sequence>
<keyword evidence="1 6" id="KW-1277">Toxin-antitoxin system</keyword>
<comment type="caution">
    <text evidence="8">The sequence shown here is derived from an EMBL/GenBank/DDBJ whole genome shotgun (WGS) entry which is preliminary data.</text>
</comment>
<proteinExistence type="inferred from homology"/>
<evidence type="ECO:0000256" key="4">
    <source>
        <dbReference type="ARBA" id="ARBA00022801"/>
    </source>
</evidence>
<evidence type="ECO:0000256" key="5">
    <source>
        <dbReference type="ARBA" id="ARBA00022842"/>
    </source>
</evidence>
<comment type="function">
    <text evidence="6">Toxic component of a toxin-antitoxin (TA) system. An RNase.</text>
</comment>
<feature type="domain" description="PIN" evidence="7">
    <location>
        <begin position="4"/>
        <end position="126"/>
    </location>
</feature>
<dbReference type="InterPro" id="IPR006226">
    <property type="entry name" value="Mtu_PIN"/>
</dbReference>
<evidence type="ECO:0000256" key="2">
    <source>
        <dbReference type="ARBA" id="ARBA00022722"/>
    </source>
</evidence>
<keyword evidence="9" id="KW-1185">Reference proteome</keyword>
<dbReference type="HAMAP" id="MF_00265">
    <property type="entry name" value="VapC_Nob1"/>
    <property type="match status" value="1"/>
</dbReference>
<keyword evidence="5 6" id="KW-0460">Magnesium</keyword>